<accession>A0A4Z2GBS8</accession>
<dbReference type="Proteomes" id="UP000314294">
    <property type="component" value="Unassembled WGS sequence"/>
</dbReference>
<organism evidence="1 2">
    <name type="scientific">Liparis tanakae</name>
    <name type="common">Tanaka's snailfish</name>
    <dbReference type="NCBI Taxonomy" id="230148"/>
    <lineage>
        <taxon>Eukaryota</taxon>
        <taxon>Metazoa</taxon>
        <taxon>Chordata</taxon>
        <taxon>Craniata</taxon>
        <taxon>Vertebrata</taxon>
        <taxon>Euteleostomi</taxon>
        <taxon>Actinopterygii</taxon>
        <taxon>Neopterygii</taxon>
        <taxon>Teleostei</taxon>
        <taxon>Neoteleostei</taxon>
        <taxon>Acanthomorphata</taxon>
        <taxon>Eupercaria</taxon>
        <taxon>Perciformes</taxon>
        <taxon>Cottioidei</taxon>
        <taxon>Cottales</taxon>
        <taxon>Liparidae</taxon>
        <taxon>Liparis</taxon>
    </lineage>
</organism>
<proteinExistence type="predicted"/>
<evidence type="ECO:0000313" key="2">
    <source>
        <dbReference type="Proteomes" id="UP000314294"/>
    </source>
</evidence>
<dbReference type="EMBL" id="SRLO01000628">
    <property type="protein sequence ID" value="TNN50174.1"/>
    <property type="molecule type" value="Genomic_DNA"/>
</dbReference>
<protein>
    <submittedName>
        <fullName evidence="1">Uncharacterized protein</fullName>
    </submittedName>
</protein>
<comment type="caution">
    <text evidence="1">The sequence shown here is derived from an EMBL/GenBank/DDBJ whole genome shotgun (WGS) entry which is preliminary data.</text>
</comment>
<gene>
    <name evidence="1" type="ORF">EYF80_039598</name>
</gene>
<dbReference type="AlphaFoldDB" id="A0A4Z2GBS8"/>
<evidence type="ECO:0000313" key="1">
    <source>
        <dbReference type="EMBL" id="TNN50174.1"/>
    </source>
</evidence>
<sequence length="144" mass="15642">MEYDCILAAFNAPSDCHYGHYLVWICSVRLLGLCCIRTWEALRAPVFHGEMKLVAKILGELGTSMLAVEGPSGLEGVLLEAPGQGNYPSVPSSRVVSGEDDPRPVTSFAESLALRWCHKGWMEPGRTPVGMLASTDDPRALEIP</sequence>
<name>A0A4Z2GBS8_9TELE</name>
<reference evidence="1 2" key="1">
    <citation type="submission" date="2019-03" db="EMBL/GenBank/DDBJ databases">
        <title>First draft genome of Liparis tanakae, snailfish: a comprehensive survey of snailfish specific genes.</title>
        <authorList>
            <person name="Kim W."/>
            <person name="Song I."/>
            <person name="Jeong J.-H."/>
            <person name="Kim D."/>
            <person name="Kim S."/>
            <person name="Ryu S."/>
            <person name="Song J.Y."/>
            <person name="Lee S.K."/>
        </authorList>
    </citation>
    <scope>NUCLEOTIDE SEQUENCE [LARGE SCALE GENOMIC DNA]</scope>
    <source>
        <tissue evidence="1">Muscle</tissue>
    </source>
</reference>
<keyword evidence="2" id="KW-1185">Reference proteome</keyword>